<proteinExistence type="predicted"/>
<evidence type="ECO:0000313" key="3">
    <source>
        <dbReference type="Proteomes" id="UP000199118"/>
    </source>
</evidence>
<reference evidence="2 3" key="1">
    <citation type="submission" date="2016-10" db="EMBL/GenBank/DDBJ databases">
        <authorList>
            <person name="de Groot N.N."/>
        </authorList>
    </citation>
    <scope>NUCLEOTIDE SEQUENCE [LARGE SCALE GENOMIC DNA]</scope>
    <source>
        <strain evidence="2 3">DSM 17890</strain>
    </source>
</reference>
<sequence length="139" mass="15674">MTLLVYPPDLPRPNRGGWQVQRQEPRLRKSAESGPPGYRRRWSSVAKGVALSTDLSRSEKAVFDDFVEQTGFGARPFDMADPTTDGWPMLDHLGQPVLTDAGLPVLLAARWLCQFDQLPVETLTRALTFRMTFSVWVMP</sequence>
<evidence type="ECO:0000313" key="2">
    <source>
        <dbReference type="EMBL" id="SDX90492.1"/>
    </source>
</evidence>
<organism evidence="2 3">
    <name type="scientific">Albimonas donghaensis</name>
    <dbReference type="NCBI Taxonomy" id="356660"/>
    <lineage>
        <taxon>Bacteria</taxon>
        <taxon>Pseudomonadati</taxon>
        <taxon>Pseudomonadota</taxon>
        <taxon>Alphaproteobacteria</taxon>
        <taxon>Rhodobacterales</taxon>
        <taxon>Paracoccaceae</taxon>
        <taxon>Albimonas</taxon>
    </lineage>
</organism>
<gene>
    <name evidence="2" type="ORF">SAMN05444336_112123</name>
</gene>
<feature type="region of interest" description="Disordered" evidence="1">
    <location>
        <begin position="1"/>
        <end position="40"/>
    </location>
</feature>
<dbReference type="Proteomes" id="UP000199118">
    <property type="component" value="Unassembled WGS sequence"/>
</dbReference>
<name>A0A1H3FHH3_9RHOB</name>
<evidence type="ECO:0000256" key="1">
    <source>
        <dbReference type="SAM" id="MobiDB-lite"/>
    </source>
</evidence>
<protein>
    <submittedName>
        <fullName evidence="2">Uncharacterized protein</fullName>
    </submittedName>
</protein>
<dbReference type="AlphaFoldDB" id="A0A1H3FHH3"/>
<dbReference type="STRING" id="356660.SAMN05444336_112123"/>
<accession>A0A1H3FHH3</accession>
<dbReference type="EMBL" id="FNMZ01000012">
    <property type="protein sequence ID" value="SDX90492.1"/>
    <property type="molecule type" value="Genomic_DNA"/>
</dbReference>
<dbReference type="RefSeq" id="WP_092685309.1">
    <property type="nucleotide sequence ID" value="NZ_FNMZ01000012.1"/>
</dbReference>
<dbReference type="OrthoDB" id="7858450at2"/>
<keyword evidence="3" id="KW-1185">Reference proteome</keyword>